<dbReference type="GO" id="GO:0008233">
    <property type="term" value="F:peptidase activity"/>
    <property type="evidence" value="ECO:0007669"/>
    <property type="project" value="UniProtKB-KW"/>
</dbReference>
<feature type="transmembrane region" description="Helical" evidence="2">
    <location>
        <begin position="72"/>
        <end position="92"/>
    </location>
</feature>
<feature type="compositionally biased region" description="Basic residues" evidence="1">
    <location>
        <begin position="198"/>
        <end position="207"/>
    </location>
</feature>
<organism evidence="3 4">
    <name type="scientific">Cucumis melo var. makuwa</name>
    <name type="common">Oriental melon</name>
    <dbReference type="NCBI Taxonomy" id="1194695"/>
    <lineage>
        <taxon>Eukaryota</taxon>
        <taxon>Viridiplantae</taxon>
        <taxon>Streptophyta</taxon>
        <taxon>Embryophyta</taxon>
        <taxon>Tracheophyta</taxon>
        <taxon>Spermatophyta</taxon>
        <taxon>Magnoliopsida</taxon>
        <taxon>eudicotyledons</taxon>
        <taxon>Gunneridae</taxon>
        <taxon>Pentapetalae</taxon>
        <taxon>rosids</taxon>
        <taxon>fabids</taxon>
        <taxon>Cucurbitales</taxon>
        <taxon>Cucurbitaceae</taxon>
        <taxon>Benincaseae</taxon>
        <taxon>Cucumis</taxon>
    </lineage>
</organism>
<reference evidence="3 4" key="1">
    <citation type="submission" date="2019-08" db="EMBL/GenBank/DDBJ databases">
        <title>Draft genome sequences of two oriental melons (Cucumis melo L. var makuwa).</title>
        <authorList>
            <person name="Kwon S.-Y."/>
        </authorList>
    </citation>
    <scope>NUCLEOTIDE SEQUENCE [LARGE SCALE GENOMIC DNA]</scope>
    <source>
        <strain evidence="4">cv. Chang Bougi</strain>
        <tissue evidence="3">Leaf</tissue>
    </source>
</reference>
<keyword evidence="2" id="KW-0812">Transmembrane</keyword>
<protein>
    <submittedName>
        <fullName evidence="3">Gag protease polyprotein</fullName>
    </submittedName>
</protein>
<sequence length="308" mass="34052">MPGCSVYCSYVNGLRCGLELYADGLYNLKVRCVVVYCLDVDHGVLSWKDYESDSDLTSLLDLRNITMCTLRIGVSFGITGLICASFGITRLICASFGITRLICAFFGITRLICVSLGITRLIGVSFGITRLIRASFGITGLMCKGIARGRPTRGRKDAWYQSLSFRFCRLTYDVSLCFVSLWLKRLLPLVREMPLRRGARRGGRGGRGRGAERVQPEVQPVAQATDPAAPVTHADLAAMEQRFRDLIMQMREQQQQPASPAPAPAPAPIPVVPQVVPDQLSAEAKHLRDFRKYNPTTFDGSLEDPTRA</sequence>
<evidence type="ECO:0000313" key="3">
    <source>
        <dbReference type="EMBL" id="TYK21772.1"/>
    </source>
</evidence>
<keyword evidence="2" id="KW-1133">Transmembrane helix</keyword>
<dbReference type="GO" id="GO:0006508">
    <property type="term" value="P:proteolysis"/>
    <property type="evidence" value="ECO:0007669"/>
    <property type="project" value="UniProtKB-KW"/>
</dbReference>
<feature type="region of interest" description="Disordered" evidence="1">
    <location>
        <begin position="198"/>
        <end position="228"/>
    </location>
</feature>
<evidence type="ECO:0000256" key="2">
    <source>
        <dbReference type="SAM" id="Phobius"/>
    </source>
</evidence>
<gene>
    <name evidence="3" type="ORF">E5676_scaffold1721G00250</name>
</gene>
<feature type="region of interest" description="Disordered" evidence="1">
    <location>
        <begin position="251"/>
        <end position="273"/>
    </location>
</feature>
<keyword evidence="3" id="KW-0645">Protease</keyword>
<dbReference type="Proteomes" id="UP000321947">
    <property type="component" value="Unassembled WGS sequence"/>
</dbReference>
<dbReference type="EMBL" id="SSTD01005545">
    <property type="protein sequence ID" value="TYK21772.1"/>
    <property type="molecule type" value="Genomic_DNA"/>
</dbReference>
<name>A0A5D3DDW8_CUCMM</name>
<dbReference type="AlphaFoldDB" id="A0A5D3DDW8"/>
<comment type="caution">
    <text evidence="3">The sequence shown here is derived from an EMBL/GenBank/DDBJ whole genome shotgun (WGS) entry which is preliminary data.</text>
</comment>
<evidence type="ECO:0000256" key="1">
    <source>
        <dbReference type="SAM" id="MobiDB-lite"/>
    </source>
</evidence>
<feature type="region of interest" description="Disordered" evidence="1">
    <location>
        <begin position="286"/>
        <end position="308"/>
    </location>
</feature>
<evidence type="ECO:0000313" key="4">
    <source>
        <dbReference type="Proteomes" id="UP000321947"/>
    </source>
</evidence>
<feature type="transmembrane region" description="Helical" evidence="2">
    <location>
        <begin position="98"/>
        <end position="119"/>
    </location>
</feature>
<keyword evidence="3" id="KW-0378">Hydrolase</keyword>
<proteinExistence type="predicted"/>
<accession>A0A5D3DDW8</accession>
<feature type="compositionally biased region" description="Pro residues" evidence="1">
    <location>
        <begin position="259"/>
        <end position="271"/>
    </location>
</feature>
<keyword evidence="2" id="KW-0472">Membrane</keyword>